<dbReference type="GO" id="GO:0006747">
    <property type="term" value="P:FAD biosynthetic process"/>
    <property type="evidence" value="ECO:0007669"/>
    <property type="project" value="UniProtKB-UniPathway"/>
</dbReference>
<dbReference type="InterPro" id="IPR014729">
    <property type="entry name" value="Rossmann-like_a/b/a_fold"/>
</dbReference>
<comment type="similarity">
    <text evidence="2">Belongs to the RibF family.</text>
</comment>
<name>A0A8J7GAH8_9BACL</name>
<dbReference type="GO" id="GO:0008531">
    <property type="term" value="F:riboflavin kinase activity"/>
    <property type="evidence" value="ECO:0007669"/>
    <property type="project" value="TreeGrafter"/>
</dbReference>
<dbReference type="PANTHER" id="PTHR22749:SF6">
    <property type="entry name" value="RIBOFLAVIN KINASE"/>
    <property type="match status" value="1"/>
</dbReference>
<proteinExistence type="inferred from homology"/>
<keyword evidence="6" id="KW-0808">Transferase</keyword>
<dbReference type="GO" id="GO:0009231">
    <property type="term" value="P:riboflavin biosynthetic process"/>
    <property type="evidence" value="ECO:0007669"/>
    <property type="project" value="InterPro"/>
</dbReference>
<evidence type="ECO:0000256" key="5">
    <source>
        <dbReference type="ARBA" id="ARBA00022643"/>
    </source>
</evidence>
<dbReference type="InterPro" id="IPR023468">
    <property type="entry name" value="Riboflavin_kinase"/>
</dbReference>
<dbReference type="RefSeq" id="WP_194562485.1">
    <property type="nucleotide sequence ID" value="NZ_JADKPV010000002.1"/>
</dbReference>
<keyword evidence="14" id="KW-1185">Reference proteome</keyword>
<dbReference type="EMBL" id="JADKPV010000002">
    <property type="protein sequence ID" value="MBF4501000.1"/>
    <property type="molecule type" value="Genomic_DNA"/>
</dbReference>
<dbReference type="Proteomes" id="UP000622653">
    <property type="component" value="Unassembled WGS sequence"/>
</dbReference>
<comment type="pathway">
    <text evidence="1">Cofactor biosynthesis; FAD biosynthesis; FAD from FMN: step 1/1.</text>
</comment>
<evidence type="ECO:0000256" key="11">
    <source>
        <dbReference type="ARBA" id="ARBA00049494"/>
    </source>
</evidence>
<sequence length="183" mass="21330">MKVYGENELDLDGAIVTIGAFDGLHRGHQQLIQKAQQRAELWGVPLVVYTFDPPPKVFFQNKQLLTPLEEKCQFLRNMQVDYTIFARFDEKYAARSAEKFIEELQRLRPMEVWVGDDFKFGKDQRGTAHMLREHFCTHEFEEITCRAGLRISSSRIRELLEKNQQALANDLLNREAVAMIRGK</sequence>
<dbReference type="Gene3D" id="3.40.50.620">
    <property type="entry name" value="HUPs"/>
    <property type="match status" value="1"/>
</dbReference>
<evidence type="ECO:0000256" key="2">
    <source>
        <dbReference type="ARBA" id="ARBA00010214"/>
    </source>
</evidence>
<dbReference type="InterPro" id="IPR015864">
    <property type="entry name" value="FAD_synthase"/>
</dbReference>
<evidence type="ECO:0000256" key="10">
    <source>
        <dbReference type="ARBA" id="ARBA00022840"/>
    </source>
</evidence>
<keyword evidence="4" id="KW-0285">Flavoprotein</keyword>
<dbReference type="UniPathway" id="UPA00277">
    <property type="reaction ID" value="UER00407"/>
</dbReference>
<keyword evidence="9" id="KW-0274">FAD</keyword>
<evidence type="ECO:0000256" key="4">
    <source>
        <dbReference type="ARBA" id="ARBA00022630"/>
    </source>
</evidence>
<accession>A0A8J7GAH8</accession>
<keyword evidence="8" id="KW-0547">Nucleotide-binding</keyword>
<dbReference type="Pfam" id="PF06574">
    <property type="entry name" value="FAD_syn"/>
    <property type="match status" value="1"/>
</dbReference>
<dbReference type="GO" id="GO:0009398">
    <property type="term" value="P:FMN biosynthetic process"/>
    <property type="evidence" value="ECO:0007669"/>
    <property type="project" value="TreeGrafter"/>
</dbReference>
<keyword evidence="10" id="KW-0067">ATP-binding</keyword>
<feature type="domain" description="FAD synthetase" evidence="12">
    <location>
        <begin position="11"/>
        <end position="142"/>
    </location>
</feature>
<evidence type="ECO:0000313" key="14">
    <source>
        <dbReference type="Proteomes" id="UP000622653"/>
    </source>
</evidence>
<reference evidence="13" key="1">
    <citation type="submission" date="2020-11" db="EMBL/GenBank/DDBJ databases">
        <title>Multidrug resistant novel bacterium Savagea serpentis sp. nov., isolated from the scats of a vine snake (Ahaetulla nasuta).</title>
        <authorList>
            <person name="Venkata Ramana V."/>
            <person name="Vikas Patil S."/>
            <person name="Yogita Lugani V."/>
        </authorList>
    </citation>
    <scope>NUCLEOTIDE SEQUENCE</scope>
    <source>
        <strain evidence="13">SN6</strain>
    </source>
</reference>
<evidence type="ECO:0000256" key="8">
    <source>
        <dbReference type="ARBA" id="ARBA00022741"/>
    </source>
</evidence>
<dbReference type="AlphaFoldDB" id="A0A8J7GAH8"/>
<evidence type="ECO:0000256" key="3">
    <source>
        <dbReference type="ARBA" id="ARBA00012393"/>
    </source>
</evidence>
<evidence type="ECO:0000256" key="9">
    <source>
        <dbReference type="ARBA" id="ARBA00022827"/>
    </source>
</evidence>
<dbReference type="PANTHER" id="PTHR22749">
    <property type="entry name" value="RIBOFLAVIN KINASE/FMN ADENYLYLTRANSFERASE"/>
    <property type="match status" value="1"/>
</dbReference>
<dbReference type="InterPro" id="IPR004821">
    <property type="entry name" value="Cyt_trans-like"/>
</dbReference>
<dbReference type="NCBIfam" id="TIGR00125">
    <property type="entry name" value="cyt_tran_rel"/>
    <property type="match status" value="1"/>
</dbReference>
<dbReference type="CDD" id="cd02064">
    <property type="entry name" value="FAD_synthetase_N"/>
    <property type="match status" value="1"/>
</dbReference>
<evidence type="ECO:0000256" key="1">
    <source>
        <dbReference type="ARBA" id="ARBA00004726"/>
    </source>
</evidence>
<keyword evidence="5" id="KW-0288">FMN</keyword>
<dbReference type="SUPFAM" id="SSF52374">
    <property type="entry name" value="Nucleotidylyl transferase"/>
    <property type="match status" value="1"/>
</dbReference>
<gene>
    <name evidence="13" type="ORF">IRY55_06425</name>
</gene>
<dbReference type="EC" id="2.7.7.2" evidence="3"/>
<evidence type="ECO:0000259" key="12">
    <source>
        <dbReference type="Pfam" id="PF06574"/>
    </source>
</evidence>
<organism evidence="13 14">
    <name type="scientific">Savagea serpentis</name>
    <dbReference type="NCBI Taxonomy" id="2785297"/>
    <lineage>
        <taxon>Bacteria</taxon>
        <taxon>Bacillati</taxon>
        <taxon>Bacillota</taxon>
        <taxon>Bacilli</taxon>
        <taxon>Bacillales</taxon>
        <taxon>Caryophanaceae</taxon>
        <taxon>Savagea</taxon>
    </lineage>
</organism>
<comment type="catalytic activity">
    <reaction evidence="11">
        <text>FMN + ATP + H(+) = FAD + diphosphate</text>
        <dbReference type="Rhea" id="RHEA:17237"/>
        <dbReference type="ChEBI" id="CHEBI:15378"/>
        <dbReference type="ChEBI" id="CHEBI:30616"/>
        <dbReference type="ChEBI" id="CHEBI:33019"/>
        <dbReference type="ChEBI" id="CHEBI:57692"/>
        <dbReference type="ChEBI" id="CHEBI:58210"/>
        <dbReference type="EC" id="2.7.7.2"/>
    </reaction>
</comment>
<evidence type="ECO:0000256" key="7">
    <source>
        <dbReference type="ARBA" id="ARBA00022695"/>
    </source>
</evidence>
<keyword evidence="7 13" id="KW-0548">Nucleotidyltransferase</keyword>
<evidence type="ECO:0000256" key="6">
    <source>
        <dbReference type="ARBA" id="ARBA00022679"/>
    </source>
</evidence>
<dbReference type="GO" id="GO:0005524">
    <property type="term" value="F:ATP binding"/>
    <property type="evidence" value="ECO:0007669"/>
    <property type="project" value="UniProtKB-KW"/>
</dbReference>
<dbReference type="GO" id="GO:0003919">
    <property type="term" value="F:FMN adenylyltransferase activity"/>
    <property type="evidence" value="ECO:0007669"/>
    <property type="project" value="UniProtKB-EC"/>
</dbReference>
<evidence type="ECO:0000313" key="13">
    <source>
        <dbReference type="EMBL" id="MBF4501000.1"/>
    </source>
</evidence>
<comment type="caution">
    <text evidence="13">The sequence shown here is derived from an EMBL/GenBank/DDBJ whole genome shotgun (WGS) entry which is preliminary data.</text>
</comment>
<protein>
    <recommendedName>
        <fullName evidence="3">FAD synthase</fullName>
        <ecNumber evidence="3">2.7.7.2</ecNumber>
    </recommendedName>
</protein>